<keyword evidence="1" id="KW-0472">Membrane</keyword>
<comment type="caution">
    <text evidence="3">The sequence shown here is derived from an EMBL/GenBank/DDBJ whole genome shotgun (WGS) entry which is preliminary data.</text>
</comment>
<dbReference type="InterPro" id="IPR015919">
    <property type="entry name" value="Cadherin-like_sf"/>
</dbReference>
<dbReference type="SUPFAM" id="SSF49313">
    <property type="entry name" value="Cadherin-like"/>
    <property type="match status" value="2"/>
</dbReference>
<protein>
    <submittedName>
        <fullName evidence="3">T9SS C-terminal target domain-containing protein</fullName>
    </submittedName>
</protein>
<dbReference type="GO" id="GO:0005509">
    <property type="term" value="F:calcium ion binding"/>
    <property type="evidence" value="ECO:0007669"/>
    <property type="project" value="InterPro"/>
</dbReference>
<proteinExistence type="predicted"/>
<name>A0A3P1C3W2_9BACT</name>
<sequence length="989" mass="108761">MKTKITLLRNMRDVFNRVHYLIYFIGMTNVYAQSIAIDQGRFQIDKSTKIIVCNQLPGSSGETPSKILFDQQEYALSGITTPFEIGKKYSTTKDGITYALFFTNLPIIRINTNNAKISENDDLTRGSISISQSSGEIFTSNMGVKVRGATSRLYPKKSYKIELSTDAAGAESRDASLLGMREDSEWLLLAMYNEPMRISNVTSHALWIKMHTLYYANKEPDAVSGIRTRYADVFTNDSYLGVYAFSEDMDRKQLKLKKTADNGQIRGELYKADGWSNATSYATPLPAFNGGNGQDWSGYEMKLPKDPYNWNNLYDYLKFIVNSSVETFNASIKNWVVMDNIVDYYLFLNLVRATDNTGKNVFLARYKENEPYFLIPWDLDGTLGYQFNAVKIPTTNDMLTNGLFNRLLNRNADGINYKLRKRWFELRKNVLTTANLKKYLSDNYTLLQSEGVYEREKMKWSSSVDNGALAYMQNWVDQRAAYMDHFFASIPEEGAPIDNLEGFLSGADCSSFRGWVWNKTMPNTPLVVEFFEGYTVVGEKTAETFRQDLKDAGKGNGSHGYTFSTPDFLKDGKPHYISARVKGTGYVLKESFKTINCPGNGTGTPPPSNPAPVAPAISPLSATINSGFETTLPVFTDTDPLTYNLTGLPNGLGFAADTRLISGSPSVSGTFSLTYSANDGQSTTSAFISLVVSNTGVTNTAPEAPVVAPLSATVNTAFSTTLPVFTDSDPLTYSISTLPGGLSFTSGSRLLAGTPTVSGTFSLTYAAEDNQAASNFVVVTLTISPASSEPPVVVTGNFEGYLDKVECGTIRGWVWDRNKPNTPMMVEFFANGTSIGTANANIFRQDLKDAGKGNGSHVYNFPTPSSVKTGTTFQISAKVQNSNYTLSWSPKPLNCPSGSRLSAEGESGYELTVWPNPTDGNFEIGYRLEGGKPGELSILDAAGRGWFRKTVEGEGVQRQKVSLVGANGFFLIQLRQGNSIQSKKISIGK</sequence>
<gene>
    <name evidence="3" type="ORF">EHT25_06700</name>
</gene>
<dbReference type="InterPro" id="IPR006644">
    <property type="entry name" value="Cadg"/>
</dbReference>
<evidence type="ECO:0000313" key="4">
    <source>
        <dbReference type="Proteomes" id="UP000271925"/>
    </source>
</evidence>
<dbReference type="InterPro" id="IPR014867">
    <property type="entry name" value="Spore_coat_CotH_CotH2/3/7"/>
</dbReference>
<dbReference type="SMART" id="SM00736">
    <property type="entry name" value="CADG"/>
    <property type="match status" value="2"/>
</dbReference>
<reference evidence="3 4" key="1">
    <citation type="submission" date="2018-11" db="EMBL/GenBank/DDBJ databases">
        <authorList>
            <person name="Zhou Z."/>
            <person name="Wang G."/>
        </authorList>
    </citation>
    <scope>NUCLEOTIDE SEQUENCE [LARGE SCALE GENOMIC DNA]</scope>
    <source>
        <strain evidence="3 4">KCTC52004</strain>
    </source>
</reference>
<dbReference type="EMBL" id="RQJO01000007">
    <property type="protein sequence ID" value="RRB07464.1"/>
    <property type="molecule type" value="Genomic_DNA"/>
</dbReference>
<feature type="domain" description="Dystroglycan-type cadherin-like" evidence="2">
    <location>
        <begin position="612"/>
        <end position="699"/>
    </location>
</feature>
<evidence type="ECO:0000259" key="2">
    <source>
        <dbReference type="SMART" id="SM00736"/>
    </source>
</evidence>
<dbReference type="InterPro" id="IPR013783">
    <property type="entry name" value="Ig-like_fold"/>
</dbReference>
<keyword evidence="4" id="KW-1185">Reference proteome</keyword>
<evidence type="ECO:0000313" key="3">
    <source>
        <dbReference type="EMBL" id="RRB07464.1"/>
    </source>
</evidence>
<dbReference type="Gene3D" id="2.60.40.10">
    <property type="entry name" value="Immunoglobulins"/>
    <property type="match status" value="2"/>
</dbReference>
<feature type="transmembrane region" description="Helical" evidence="1">
    <location>
        <begin position="20"/>
        <end position="37"/>
    </location>
</feature>
<dbReference type="Pfam" id="PF05345">
    <property type="entry name" value="He_PIG"/>
    <property type="match status" value="2"/>
</dbReference>
<dbReference type="NCBIfam" id="TIGR04183">
    <property type="entry name" value="Por_Secre_tail"/>
    <property type="match status" value="1"/>
</dbReference>
<keyword evidence="1" id="KW-1133">Transmembrane helix</keyword>
<dbReference type="OrthoDB" id="9803752at2"/>
<accession>A0A3P1C3W2</accession>
<dbReference type="Proteomes" id="UP000271925">
    <property type="component" value="Unassembled WGS sequence"/>
</dbReference>
<organism evidence="3 4">
    <name type="scientific">Larkinella rosea</name>
    <dbReference type="NCBI Taxonomy" id="2025312"/>
    <lineage>
        <taxon>Bacteria</taxon>
        <taxon>Pseudomonadati</taxon>
        <taxon>Bacteroidota</taxon>
        <taxon>Cytophagia</taxon>
        <taxon>Cytophagales</taxon>
        <taxon>Spirosomataceae</taxon>
        <taxon>Larkinella</taxon>
    </lineage>
</organism>
<dbReference type="RefSeq" id="WP_124872551.1">
    <property type="nucleotide sequence ID" value="NZ_RQJO01000007.1"/>
</dbReference>
<dbReference type="InterPro" id="IPR026444">
    <property type="entry name" value="Secre_tail"/>
</dbReference>
<evidence type="ECO:0000256" key="1">
    <source>
        <dbReference type="SAM" id="Phobius"/>
    </source>
</evidence>
<keyword evidence="1" id="KW-0812">Transmembrane</keyword>
<dbReference type="GO" id="GO:0016020">
    <property type="term" value="C:membrane"/>
    <property type="evidence" value="ECO:0007669"/>
    <property type="project" value="InterPro"/>
</dbReference>
<feature type="domain" description="Dystroglycan-type cadherin-like" evidence="2">
    <location>
        <begin position="702"/>
        <end position="790"/>
    </location>
</feature>
<dbReference type="AlphaFoldDB" id="A0A3P1C3W2"/>
<dbReference type="Pfam" id="PF08757">
    <property type="entry name" value="CotH"/>
    <property type="match status" value="1"/>
</dbReference>